<dbReference type="OrthoDB" id="10562752at2759"/>
<dbReference type="AlphaFoldDB" id="A0A3M7QFC4"/>
<comment type="caution">
    <text evidence="1">The sequence shown here is derived from an EMBL/GenBank/DDBJ whole genome shotgun (WGS) entry which is preliminary data.</text>
</comment>
<accession>A0A3M7QFC4</accession>
<organism evidence="1 2">
    <name type="scientific">Brachionus plicatilis</name>
    <name type="common">Marine rotifer</name>
    <name type="synonym">Brachionus muelleri</name>
    <dbReference type="NCBI Taxonomy" id="10195"/>
    <lineage>
        <taxon>Eukaryota</taxon>
        <taxon>Metazoa</taxon>
        <taxon>Spiralia</taxon>
        <taxon>Gnathifera</taxon>
        <taxon>Rotifera</taxon>
        <taxon>Eurotatoria</taxon>
        <taxon>Monogononta</taxon>
        <taxon>Pseudotrocha</taxon>
        <taxon>Ploima</taxon>
        <taxon>Brachionidae</taxon>
        <taxon>Brachionus</taxon>
    </lineage>
</organism>
<protein>
    <submittedName>
        <fullName evidence="1">Uncharacterized protein</fullName>
    </submittedName>
</protein>
<keyword evidence="2" id="KW-1185">Reference proteome</keyword>
<evidence type="ECO:0000313" key="2">
    <source>
        <dbReference type="Proteomes" id="UP000276133"/>
    </source>
</evidence>
<name>A0A3M7QFC4_BRAPC</name>
<proteinExistence type="predicted"/>
<evidence type="ECO:0000313" key="1">
    <source>
        <dbReference type="EMBL" id="RNA09989.1"/>
    </source>
</evidence>
<dbReference type="Proteomes" id="UP000276133">
    <property type="component" value="Unassembled WGS sequence"/>
</dbReference>
<gene>
    <name evidence="1" type="ORF">BpHYR1_049889</name>
</gene>
<reference evidence="1 2" key="1">
    <citation type="journal article" date="2018" name="Sci. Rep.">
        <title>Genomic signatures of local adaptation to the degree of environmental predictability in rotifers.</title>
        <authorList>
            <person name="Franch-Gras L."/>
            <person name="Hahn C."/>
            <person name="Garcia-Roger E.M."/>
            <person name="Carmona M.J."/>
            <person name="Serra M."/>
            <person name="Gomez A."/>
        </authorList>
    </citation>
    <scope>NUCLEOTIDE SEQUENCE [LARGE SCALE GENOMIC DNA]</scope>
    <source>
        <strain evidence="1">HYR1</strain>
    </source>
</reference>
<dbReference type="EMBL" id="REGN01006322">
    <property type="protein sequence ID" value="RNA09989.1"/>
    <property type="molecule type" value="Genomic_DNA"/>
</dbReference>
<sequence length="111" mass="13149">MAYNFSIILFEKVLRLVNDGNSTEDIIEETIPKRRIEENITNEYVGYCEMASKKHNQWVYQIWLMIVIQNERAVLNDKKSTIQRILGTSEEITLDWKDAIKEGLEKIMIRK</sequence>